<evidence type="ECO:0000256" key="7">
    <source>
        <dbReference type="ARBA" id="ARBA00047899"/>
    </source>
</evidence>
<dbReference type="EMBL" id="MU859149">
    <property type="protein sequence ID" value="KAK3951403.1"/>
    <property type="molecule type" value="Genomic_DNA"/>
</dbReference>
<evidence type="ECO:0000256" key="6">
    <source>
        <dbReference type="ARBA" id="ARBA00022840"/>
    </source>
</evidence>
<gene>
    <name evidence="11" type="ORF">QBC32DRAFT_325317</name>
</gene>
<dbReference type="Pfam" id="PF00069">
    <property type="entry name" value="Pkinase"/>
    <property type="match status" value="1"/>
</dbReference>
<evidence type="ECO:0000256" key="3">
    <source>
        <dbReference type="ARBA" id="ARBA00022679"/>
    </source>
</evidence>
<keyword evidence="3" id="KW-0808">Transferase</keyword>
<sequence>MPGVEALLSLGNPNLKLWANVRVTQHERDYLAAIRDFEASTLKTAGPIQPRKNPSHYSQPLLPTPAPGVATLMSNAIRGMGLATPVINPNARTTPITQTLFKEGKYIYSFLTSPQKRPGSATVSKAFHTKTWKVYAAEYYDDNNFHLLDKETAILTDARVCKAPHIIQNFDTFRVPRPLYAKYMLITEWCERGSIVEEGRRKSFTYHETCMIVDQVAKALAYLHAQGVVHRDIRPQHILVRTRTDSSLDICLSNFSRSAQISIATGGANDSVTHDSSAAAAQANRDHYAERGDKKLRADHLANPAAVDIWSLGVIALELATGSLPTIVYETAHEQDPVLVKDQQLTEPLLNHRNEMGKTPAATSDRLELPLVMLIMKMMNRSPSLRVTAEDLSRGTSILLEKMTNDVHIKYPHGQLPAIVAPRIHAASATAIYPFCIGWLEHLRPGALRIFLAYGGQAIPELAVVPSPVADVSPSPGSPVASPAASPGGDDGGDSSPAESEAGESSQSSRSPSPLRASPPRSPSSPSSSDSSGPGEDQDGVAEPSPPPLGST</sequence>
<name>A0AAN6NUP3_9PEZI</name>
<evidence type="ECO:0000256" key="9">
    <source>
        <dbReference type="SAM" id="MobiDB-lite"/>
    </source>
</evidence>
<keyword evidence="2" id="KW-0723">Serine/threonine-protein kinase</keyword>
<comment type="catalytic activity">
    <reaction evidence="8">
        <text>L-seryl-[protein] + ATP = O-phospho-L-seryl-[protein] + ADP + H(+)</text>
        <dbReference type="Rhea" id="RHEA:17989"/>
        <dbReference type="Rhea" id="RHEA-COMP:9863"/>
        <dbReference type="Rhea" id="RHEA-COMP:11604"/>
        <dbReference type="ChEBI" id="CHEBI:15378"/>
        <dbReference type="ChEBI" id="CHEBI:29999"/>
        <dbReference type="ChEBI" id="CHEBI:30616"/>
        <dbReference type="ChEBI" id="CHEBI:83421"/>
        <dbReference type="ChEBI" id="CHEBI:456216"/>
        <dbReference type="EC" id="2.7.11.1"/>
    </reaction>
</comment>
<comment type="caution">
    <text evidence="11">The sequence shown here is derived from an EMBL/GenBank/DDBJ whole genome shotgun (WGS) entry which is preliminary data.</text>
</comment>
<dbReference type="AlphaFoldDB" id="A0AAN6NUP3"/>
<organism evidence="11 12">
    <name type="scientific">Pseudoneurospora amorphoporcata</name>
    <dbReference type="NCBI Taxonomy" id="241081"/>
    <lineage>
        <taxon>Eukaryota</taxon>
        <taxon>Fungi</taxon>
        <taxon>Dikarya</taxon>
        <taxon>Ascomycota</taxon>
        <taxon>Pezizomycotina</taxon>
        <taxon>Sordariomycetes</taxon>
        <taxon>Sordariomycetidae</taxon>
        <taxon>Sordariales</taxon>
        <taxon>Sordariaceae</taxon>
        <taxon>Pseudoneurospora</taxon>
    </lineage>
</organism>
<evidence type="ECO:0000256" key="8">
    <source>
        <dbReference type="ARBA" id="ARBA00048679"/>
    </source>
</evidence>
<dbReference type="Proteomes" id="UP001303222">
    <property type="component" value="Unassembled WGS sequence"/>
</dbReference>
<protein>
    <recommendedName>
        <fullName evidence="1">non-specific serine/threonine protein kinase</fullName>
        <ecNumber evidence="1">2.7.11.1</ecNumber>
    </recommendedName>
</protein>
<dbReference type="InterPro" id="IPR050660">
    <property type="entry name" value="NEK_Ser/Thr_kinase"/>
</dbReference>
<dbReference type="SMART" id="SM00220">
    <property type="entry name" value="S_TKc"/>
    <property type="match status" value="1"/>
</dbReference>
<dbReference type="PANTHER" id="PTHR43671">
    <property type="entry name" value="SERINE/THREONINE-PROTEIN KINASE NEK"/>
    <property type="match status" value="1"/>
</dbReference>
<dbReference type="PANTHER" id="PTHR43671:SF98">
    <property type="entry name" value="SERINE_THREONINE-PROTEIN KINASE NEK11"/>
    <property type="match status" value="1"/>
</dbReference>
<dbReference type="GO" id="GO:0005524">
    <property type="term" value="F:ATP binding"/>
    <property type="evidence" value="ECO:0007669"/>
    <property type="project" value="UniProtKB-KW"/>
</dbReference>
<keyword evidence="6" id="KW-0067">ATP-binding</keyword>
<proteinExistence type="predicted"/>
<dbReference type="PROSITE" id="PS50011">
    <property type="entry name" value="PROTEIN_KINASE_DOM"/>
    <property type="match status" value="1"/>
</dbReference>
<reference evidence="11" key="1">
    <citation type="journal article" date="2023" name="Mol. Phylogenet. Evol.">
        <title>Genome-scale phylogeny and comparative genomics of the fungal order Sordariales.</title>
        <authorList>
            <person name="Hensen N."/>
            <person name="Bonometti L."/>
            <person name="Westerberg I."/>
            <person name="Brannstrom I.O."/>
            <person name="Guillou S."/>
            <person name="Cros-Aarteil S."/>
            <person name="Calhoun S."/>
            <person name="Haridas S."/>
            <person name="Kuo A."/>
            <person name="Mondo S."/>
            <person name="Pangilinan J."/>
            <person name="Riley R."/>
            <person name="LaButti K."/>
            <person name="Andreopoulos B."/>
            <person name="Lipzen A."/>
            <person name="Chen C."/>
            <person name="Yan M."/>
            <person name="Daum C."/>
            <person name="Ng V."/>
            <person name="Clum A."/>
            <person name="Steindorff A."/>
            <person name="Ohm R.A."/>
            <person name="Martin F."/>
            <person name="Silar P."/>
            <person name="Natvig D.O."/>
            <person name="Lalanne C."/>
            <person name="Gautier V."/>
            <person name="Ament-Velasquez S.L."/>
            <person name="Kruys A."/>
            <person name="Hutchinson M.I."/>
            <person name="Powell A.J."/>
            <person name="Barry K."/>
            <person name="Miller A.N."/>
            <person name="Grigoriev I.V."/>
            <person name="Debuchy R."/>
            <person name="Gladieux P."/>
            <person name="Hiltunen Thoren M."/>
            <person name="Johannesson H."/>
        </authorList>
    </citation>
    <scope>NUCLEOTIDE SEQUENCE</scope>
    <source>
        <strain evidence="11">CBS 626.80</strain>
    </source>
</reference>
<feature type="compositionally biased region" description="Low complexity" evidence="9">
    <location>
        <begin position="470"/>
        <end position="535"/>
    </location>
</feature>
<dbReference type="SUPFAM" id="SSF56112">
    <property type="entry name" value="Protein kinase-like (PK-like)"/>
    <property type="match status" value="1"/>
</dbReference>
<feature type="non-terminal residue" evidence="11">
    <location>
        <position position="1"/>
    </location>
</feature>
<dbReference type="CDD" id="cd00180">
    <property type="entry name" value="PKc"/>
    <property type="match status" value="1"/>
</dbReference>
<accession>A0AAN6NUP3</accession>
<dbReference type="GO" id="GO:0004674">
    <property type="term" value="F:protein serine/threonine kinase activity"/>
    <property type="evidence" value="ECO:0007669"/>
    <property type="project" value="UniProtKB-KW"/>
</dbReference>
<dbReference type="InterPro" id="IPR000719">
    <property type="entry name" value="Prot_kinase_dom"/>
</dbReference>
<evidence type="ECO:0000259" key="10">
    <source>
        <dbReference type="PROSITE" id="PS50011"/>
    </source>
</evidence>
<evidence type="ECO:0000313" key="12">
    <source>
        <dbReference type="Proteomes" id="UP001303222"/>
    </source>
</evidence>
<comment type="catalytic activity">
    <reaction evidence="7">
        <text>L-threonyl-[protein] + ATP = O-phospho-L-threonyl-[protein] + ADP + H(+)</text>
        <dbReference type="Rhea" id="RHEA:46608"/>
        <dbReference type="Rhea" id="RHEA-COMP:11060"/>
        <dbReference type="Rhea" id="RHEA-COMP:11605"/>
        <dbReference type="ChEBI" id="CHEBI:15378"/>
        <dbReference type="ChEBI" id="CHEBI:30013"/>
        <dbReference type="ChEBI" id="CHEBI:30616"/>
        <dbReference type="ChEBI" id="CHEBI:61977"/>
        <dbReference type="ChEBI" id="CHEBI:456216"/>
        <dbReference type="EC" id="2.7.11.1"/>
    </reaction>
</comment>
<keyword evidence="5 11" id="KW-0418">Kinase</keyword>
<evidence type="ECO:0000256" key="1">
    <source>
        <dbReference type="ARBA" id="ARBA00012513"/>
    </source>
</evidence>
<evidence type="ECO:0000256" key="2">
    <source>
        <dbReference type="ARBA" id="ARBA00022527"/>
    </source>
</evidence>
<keyword evidence="4" id="KW-0547">Nucleotide-binding</keyword>
<reference evidence="11" key="2">
    <citation type="submission" date="2023-06" db="EMBL/GenBank/DDBJ databases">
        <authorList>
            <consortium name="Lawrence Berkeley National Laboratory"/>
            <person name="Mondo S.J."/>
            <person name="Hensen N."/>
            <person name="Bonometti L."/>
            <person name="Westerberg I."/>
            <person name="Brannstrom I.O."/>
            <person name="Guillou S."/>
            <person name="Cros-Aarteil S."/>
            <person name="Calhoun S."/>
            <person name="Haridas S."/>
            <person name="Kuo A."/>
            <person name="Pangilinan J."/>
            <person name="Riley R."/>
            <person name="Labutti K."/>
            <person name="Andreopoulos B."/>
            <person name="Lipzen A."/>
            <person name="Chen C."/>
            <person name="Yanf M."/>
            <person name="Daum C."/>
            <person name="Ng V."/>
            <person name="Clum A."/>
            <person name="Steindorff A."/>
            <person name="Ohm R."/>
            <person name="Martin F."/>
            <person name="Silar P."/>
            <person name="Natvig D."/>
            <person name="Lalanne C."/>
            <person name="Gautier V."/>
            <person name="Ament-Velasquez S.L."/>
            <person name="Kruys A."/>
            <person name="Hutchinson M.I."/>
            <person name="Powell A.J."/>
            <person name="Barry K."/>
            <person name="Miller A.N."/>
            <person name="Grigoriev I.V."/>
            <person name="Debuchy R."/>
            <person name="Gladieux P."/>
            <person name="Thoren M.H."/>
            <person name="Johannesson H."/>
        </authorList>
    </citation>
    <scope>NUCLEOTIDE SEQUENCE</scope>
    <source>
        <strain evidence="11">CBS 626.80</strain>
    </source>
</reference>
<dbReference type="Gene3D" id="1.10.510.10">
    <property type="entry name" value="Transferase(Phosphotransferase) domain 1"/>
    <property type="match status" value="1"/>
</dbReference>
<feature type="domain" description="Protein kinase" evidence="10">
    <location>
        <begin position="112"/>
        <end position="400"/>
    </location>
</feature>
<feature type="region of interest" description="Disordered" evidence="9">
    <location>
        <begin position="470"/>
        <end position="552"/>
    </location>
</feature>
<dbReference type="EC" id="2.7.11.1" evidence="1"/>
<evidence type="ECO:0000256" key="4">
    <source>
        <dbReference type="ARBA" id="ARBA00022741"/>
    </source>
</evidence>
<keyword evidence="12" id="KW-1185">Reference proteome</keyword>
<dbReference type="InterPro" id="IPR011009">
    <property type="entry name" value="Kinase-like_dom_sf"/>
</dbReference>
<evidence type="ECO:0000256" key="5">
    <source>
        <dbReference type="ARBA" id="ARBA00022777"/>
    </source>
</evidence>
<evidence type="ECO:0000313" key="11">
    <source>
        <dbReference type="EMBL" id="KAK3951403.1"/>
    </source>
</evidence>